<feature type="active site" description="Nucleophile; for glutaminase activity" evidence="7">
    <location>
        <position position="192"/>
    </location>
</feature>
<dbReference type="GO" id="GO:0009435">
    <property type="term" value="P:NAD+ biosynthetic process"/>
    <property type="evidence" value="ECO:0007669"/>
    <property type="project" value="UniProtKB-UniRule"/>
</dbReference>
<dbReference type="EC" id="6.3.5.1" evidence="7 8"/>
<accession>A0A9D1N1R6</accession>
<keyword evidence="3 7" id="KW-0436">Ligase</keyword>
<evidence type="ECO:0000256" key="2">
    <source>
        <dbReference type="ARBA" id="ARBA00007145"/>
    </source>
</evidence>
<dbReference type="InterPro" id="IPR036526">
    <property type="entry name" value="C-N_Hydrolase_sf"/>
</dbReference>
<dbReference type="Pfam" id="PF00795">
    <property type="entry name" value="CN_hydrolase"/>
    <property type="match status" value="1"/>
</dbReference>
<feature type="binding site" evidence="7">
    <location>
        <position position="476"/>
    </location>
    <ligand>
        <name>deamido-NAD(+)</name>
        <dbReference type="ChEBI" id="CHEBI:58437"/>
        <note>ligand shared between two neighboring subunits</note>
    </ligand>
</feature>
<evidence type="ECO:0000256" key="3">
    <source>
        <dbReference type="ARBA" id="ARBA00022598"/>
    </source>
</evidence>
<dbReference type="SUPFAM" id="SSF56317">
    <property type="entry name" value="Carbon-nitrogen hydrolase"/>
    <property type="match status" value="1"/>
</dbReference>
<dbReference type="CDD" id="cd00553">
    <property type="entry name" value="NAD_synthase"/>
    <property type="match status" value="1"/>
</dbReference>
<dbReference type="PIRSF" id="PIRSF006630">
    <property type="entry name" value="NADS_GAT"/>
    <property type="match status" value="1"/>
</dbReference>
<feature type="binding site" evidence="7">
    <location>
        <position position="230"/>
    </location>
    <ligand>
        <name>L-glutamine</name>
        <dbReference type="ChEBI" id="CHEBI:58359"/>
    </ligand>
</feature>
<evidence type="ECO:0000313" key="11">
    <source>
        <dbReference type="EMBL" id="HIU93076.1"/>
    </source>
</evidence>
<keyword evidence="6 7" id="KW-0520">NAD</keyword>
<feature type="binding site" evidence="7">
    <location>
        <position position="612"/>
    </location>
    <ligand>
        <name>deamido-NAD(+)</name>
        <dbReference type="ChEBI" id="CHEBI:58437"/>
        <note>ligand shared between two neighboring subunits</note>
    </ligand>
</feature>
<dbReference type="NCBIfam" id="TIGR00552">
    <property type="entry name" value="nadE"/>
    <property type="match status" value="1"/>
</dbReference>
<dbReference type="EMBL" id="DVOD01000059">
    <property type="protein sequence ID" value="HIU93076.1"/>
    <property type="molecule type" value="Genomic_DNA"/>
</dbReference>
<dbReference type="InterPro" id="IPR022310">
    <property type="entry name" value="NAD/GMP_synthase"/>
</dbReference>
<evidence type="ECO:0000256" key="6">
    <source>
        <dbReference type="ARBA" id="ARBA00023027"/>
    </source>
</evidence>
<evidence type="ECO:0000256" key="4">
    <source>
        <dbReference type="ARBA" id="ARBA00022741"/>
    </source>
</evidence>
<evidence type="ECO:0000256" key="1">
    <source>
        <dbReference type="ARBA" id="ARBA00005188"/>
    </source>
</evidence>
<dbReference type="CDD" id="cd07570">
    <property type="entry name" value="GAT_Gln-NAD-synth"/>
    <property type="match status" value="1"/>
</dbReference>
<keyword evidence="5 7" id="KW-0067">ATP-binding</keyword>
<feature type="active site" description="For glutaminase activity" evidence="7">
    <location>
        <position position="153"/>
    </location>
</feature>
<reference evidence="11" key="1">
    <citation type="submission" date="2020-10" db="EMBL/GenBank/DDBJ databases">
        <authorList>
            <person name="Gilroy R."/>
        </authorList>
    </citation>
    <scope>NUCLEOTIDE SEQUENCE</scope>
    <source>
        <strain evidence="11">CHK154-7741</strain>
    </source>
</reference>
<dbReference type="GO" id="GO:0008795">
    <property type="term" value="F:NAD+ synthase activity"/>
    <property type="evidence" value="ECO:0007669"/>
    <property type="project" value="UniProtKB-UniRule"/>
</dbReference>
<sequence>MEEKIYKLTQQIDNDLQYNNLSEEEKDKIAKELKPLLPEDAIVLAQTNPTSGDIKGNAKKAFQWIKWAQRLDVDTIVFPEMYLIGYPIGDFIDRFPLIVEENIEWLEAIAQKVKGKTKVIIGFAEFNKEKTGKKYFNSIAVINNGKIERVIRKSLIPNYAEFNDYRHFEPSPVESLNRIIQIGNKKAGIIVCEDGWNDFDFFDKNLYSIDPVETVVKEQHPDYLINCSASITRAKKEQLKHNMLGFAAKKHKTPIVYVNQTGSGECMSFEGASRAYDAQGNLIAMAKSYQEQFFVVSPTKGGDVNPLPKGLEKTLTSQKAFTLDHEPDLERTYLTIVQSIRDYFNKTGFKRAVLGLSGGLDSTVSAVLLADALGAQNVFGISMPSKITSAESKNDAKELAQNLGINFTEISIKDMYDSTRSKFDEVFSTIEKHWDNRFKESFTNDNIQARSRALILWGIANEFGSCLPIATSDKSELYMGYATINGDMSGGFAPLADVSKTKLFALARWMNNNRKIKNAIPESIIKKRPGAELAINPKTGKPLLAEEALMPYEFLDEVIWRVENLQQTICDMMNAEFLHETHMKQQGTPISKEQKLEWLQKFFRRMSTALYKWTIMPPSPIVDARSINKTEYRHPVISSKINYHKTSFEDKLKELF</sequence>
<dbReference type="PANTHER" id="PTHR23090:SF9">
    <property type="entry name" value="GLUTAMINE-DEPENDENT NAD(+) SYNTHETASE"/>
    <property type="match status" value="1"/>
</dbReference>
<comment type="pathway">
    <text evidence="1 7 8">Cofactor biosynthesis; NAD(+) biosynthesis; NAD(+) from deamido-NAD(+) (L-Gln route): step 1/1.</text>
</comment>
<dbReference type="GO" id="GO:0004359">
    <property type="term" value="F:glutaminase activity"/>
    <property type="evidence" value="ECO:0007669"/>
    <property type="project" value="InterPro"/>
</dbReference>
<organism evidence="11 12">
    <name type="scientific">Candidatus Limenecus avicola</name>
    <dbReference type="NCBI Taxonomy" id="2840847"/>
    <lineage>
        <taxon>Bacteria</taxon>
        <taxon>Bacillati</taxon>
        <taxon>Bacillota</taxon>
        <taxon>Clostridia</taxon>
        <taxon>Eubacteriales</taxon>
        <taxon>Clostridiaceae</taxon>
        <taxon>Clostridiaceae incertae sedis</taxon>
        <taxon>Candidatus Limenecus</taxon>
    </lineage>
</organism>
<dbReference type="InterPro" id="IPR003010">
    <property type="entry name" value="C-N_Hydrolase"/>
</dbReference>
<evidence type="ECO:0000256" key="7">
    <source>
        <dbReference type="HAMAP-Rule" id="MF_02090"/>
    </source>
</evidence>
<dbReference type="Pfam" id="PF02540">
    <property type="entry name" value="NAD_synthase"/>
    <property type="match status" value="1"/>
</dbReference>
<evidence type="ECO:0000313" key="12">
    <source>
        <dbReference type="Proteomes" id="UP000886748"/>
    </source>
</evidence>
<dbReference type="GO" id="GO:0005737">
    <property type="term" value="C:cytoplasm"/>
    <property type="evidence" value="ECO:0007669"/>
    <property type="project" value="InterPro"/>
</dbReference>
<feature type="binding site" evidence="7">
    <location>
        <position position="159"/>
    </location>
    <ligand>
        <name>L-glutamine</name>
        <dbReference type="ChEBI" id="CHEBI:58359"/>
    </ligand>
</feature>
<dbReference type="PROSITE" id="PS50263">
    <property type="entry name" value="CN_HYDROLASE"/>
    <property type="match status" value="1"/>
</dbReference>
<feature type="active site" description="Proton acceptor; for glutaminase activity" evidence="7">
    <location>
        <position position="80"/>
    </location>
</feature>
<keyword evidence="4 7" id="KW-0547">Nucleotide-binding</keyword>
<dbReference type="HAMAP" id="MF_02090">
    <property type="entry name" value="NadE_glutamine_dep"/>
    <property type="match status" value="1"/>
</dbReference>
<dbReference type="GO" id="GO:0005524">
    <property type="term" value="F:ATP binding"/>
    <property type="evidence" value="ECO:0007669"/>
    <property type="project" value="UniProtKB-UniRule"/>
</dbReference>
<reference evidence="11" key="2">
    <citation type="journal article" date="2021" name="PeerJ">
        <title>Extensive microbial diversity within the chicken gut microbiome revealed by metagenomics and culture.</title>
        <authorList>
            <person name="Gilroy R."/>
            <person name="Ravi A."/>
            <person name="Getino M."/>
            <person name="Pursley I."/>
            <person name="Horton D.L."/>
            <person name="Alikhan N.F."/>
            <person name="Baker D."/>
            <person name="Gharbi K."/>
            <person name="Hall N."/>
            <person name="Watson M."/>
            <person name="Adriaenssens E.M."/>
            <person name="Foster-Nyarko E."/>
            <person name="Jarju S."/>
            <person name="Secka A."/>
            <person name="Antonio M."/>
            <person name="Oren A."/>
            <person name="Chaudhuri R.R."/>
            <person name="La Ragione R."/>
            <person name="Hildebrand F."/>
            <person name="Pallen M.J."/>
        </authorList>
    </citation>
    <scope>NUCLEOTIDE SEQUENCE</scope>
    <source>
        <strain evidence="11">CHK154-7741</strain>
    </source>
</reference>
<comment type="function">
    <text evidence="7">Catalyzes the ATP-dependent amidation of deamido-NAD to form NAD. Uses L-glutamine as a nitrogen source.</text>
</comment>
<dbReference type="Gene3D" id="3.40.50.620">
    <property type="entry name" value="HUPs"/>
    <property type="match status" value="1"/>
</dbReference>
<dbReference type="AlphaFoldDB" id="A0A9D1N1R6"/>
<comment type="similarity">
    <text evidence="9">Belongs to the NAD synthetase family.</text>
</comment>
<evidence type="ECO:0000256" key="9">
    <source>
        <dbReference type="RuleBase" id="RU003811"/>
    </source>
</evidence>
<comment type="caution">
    <text evidence="7">Lacks conserved residue(s) required for the propagation of feature annotation.</text>
</comment>
<gene>
    <name evidence="7 11" type="primary">nadE</name>
    <name evidence="11" type="ORF">IAD26_08095</name>
</gene>
<feature type="binding site" evidence="7">
    <location>
        <position position="471"/>
    </location>
    <ligand>
        <name>ATP</name>
        <dbReference type="ChEBI" id="CHEBI:30616"/>
    </ligand>
</feature>
<evidence type="ECO:0000256" key="5">
    <source>
        <dbReference type="ARBA" id="ARBA00022840"/>
    </source>
</evidence>
<evidence type="ECO:0000256" key="8">
    <source>
        <dbReference type="PIRNR" id="PIRNR006630"/>
    </source>
</evidence>
<feature type="binding site" evidence="7">
    <location>
        <position position="236"/>
    </location>
    <ligand>
        <name>L-glutamine</name>
        <dbReference type="ChEBI" id="CHEBI:58359"/>
    </ligand>
</feature>
<comment type="caution">
    <text evidence="11">The sequence shown here is derived from an EMBL/GenBank/DDBJ whole genome shotgun (WGS) entry which is preliminary data.</text>
</comment>
<dbReference type="GO" id="GO:0003952">
    <property type="term" value="F:NAD+ synthase (glutamine-hydrolyzing) activity"/>
    <property type="evidence" value="ECO:0007669"/>
    <property type="project" value="UniProtKB-UniRule"/>
</dbReference>
<feature type="binding site" evidence="7">
    <location>
        <position position="446"/>
    </location>
    <ligand>
        <name>deamido-NAD(+)</name>
        <dbReference type="ChEBI" id="CHEBI:58437"/>
        <note>ligand shared between two neighboring subunits</note>
    </ligand>
</feature>
<comment type="similarity">
    <text evidence="2 7 8">In the C-terminal section; belongs to the NAD synthetase family.</text>
</comment>
<dbReference type="InterPro" id="IPR014445">
    <property type="entry name" value="Gln-dep_NAD_synthase"/>
</dbReference>
<proteinExistence type="inferred from homology"/>
<dbReference type="SUPFAM" id="SSF52402">
    <property type="entry name" value="Adenine nucleotide alpha hydrolases-like"/>
    <property type="match status" value="1"/>
</dbReference>
<dbReference type="Proteomes" id="UP000886748">
    <property type="component" value="Unassembled WGS sequence"/>
</dbReference>
<feature type="binding site" evidence="7">
    <location>
        <begin position="355"/>
        <end position="362"/>
    </location>
    <ligand>
        <name>ATP</name>
        <dbReference type="ChEBI" id="CHEBI:30616"/>
    </ligand>
</feature>
<dbReference type="PANTHER" id="PTHR23090">
    <property type="entry name" value="NH 3 /GLUTAMINE-DEPENDENT NAD + SYNTHETASE"/>
    <property type="match status" value="1"/>
</dbReference>
<evidence type="ECO:0000259" key="10">
    <source>
        <dbReference type="PROSITE" id="PS50263"/>
    </source>
</evidence>
<dbReference type="InterPro" id="IPR003694">
    <property type="entry name" value="NAD_synthase"/>
</dbReference>
<name>A0A9D1N1R6_9CLOT</name>
<dbReference type="Gene3D" id="3.60.110.10">
    <property type="entry name" value="Carbon-nitrogen hydrolase"/>
    <property type="match status" value="1"/>
</dbReference>
<protein>
    <recommendedName>
        <fullName evidence="7 8">Glutamine-dependent NAD(+) synthetase</fullName>
        <ecNumber evidence="7 8">6.3.5.1</ecNumber>
    </recommendedName>
    <alternativeName>
        <fullName evidence="7 8">NAD(+) synthase [glutamine-hydrolyzing]</fullName>
    </alternativeName>
</protein>
<feature type="domain" description="CN hydrolase" evidence="10">
    <location>
        <begin position="40"/>
        <end position="306"/>
    </location>
</feature>
<comment type="catalytic activity">
    <reaction evidence="7 8">
        <text>deamido-NAD(+) + L-glutamine + ATP + H2O = L-glutamate + AMP + diphosphate + NAD(+) + H(+)</text>
        <dbReference type="Rhea" id="RHEA:24384"/>
        <dbReference type="ChEBI" id="CHEBI:15377"/>
        <dbReference type="ChEBI" id="CHEBI:15378"/>
        <dbReference type="ChEBI" id="CHEBI:29985"/>
        <dbReference type="ChEBI" id="CHEBI:30616"/>
        <dbReference type="ChEBI" id="CHEBI:33019"/>
        <dbReference type="ChEBI" id="CHEBI:57540"/>
        <dbReference type="ChEBI" id="CHEBI:58359"/>
        <dbReference type="ChEBI" id="CHEBI:58437"/>
        <dbReference type="ChEBI" id="CHEBI:456215"/>
        <dbReference type="EC" id="6.3.5.1"/>
    </reaction>
</comment>
<dbReference type="InterPro" id="IPR014729">
    <property type="entry name" value="Rossmann-like_a/b/a_fold"/>
</dbReference>